<evidence type="ECO:0000256" key="3">
    <source>
        <dbReference type="ARBA" id="ARBA00022989"/>
    </source>
</evidence>
<organism evidence="8 9">
    <name type="scientific">Porites evermanni</name>
    <dbReference type="NCBI Taxonomy" id="104178"/>
    <lineage>
        <taxon>Eukaryota</taxon>
        <taxon>Metazoa</taxon>
        <taxon>Cnidaria</taxon>
        <taxon>Anthozoa</taxon>
        <taxon>Hexacorallia</taxon>
        <taxon>Scleractinia</taxon>
        <taxon>Fungiina</taxon>
        <taxon>Poritidae</taxon>
        <taxon>Porites</taxon>
    </lineage>
</organism>
<dbReference type="PANTHER" id="PTHR45698">
    <property type="entry name" value="TRACE AMINE-ASSOCIATED RECEPTOR 19N-RELATED"/>
    <property type="match status" value="1"/>
</dbReference>
<comment type="subcellular location">
    <subcellularLocation>
        <location evidence="1">Membrane</location>
    </subcellularLocation>
</comment>
<feature type="transmembrane region" description="Helical" evidence="6">
    <location>
        <begin position="128"/>
        <end position="149"/>
    </location>
</feature>
<feature type="transmembrane region" description="Helical" evidence="6">
    <location>
        <begin position="618"/>
        <end position="636"/>
    </location>
</feature>
<feature type="transmembrane region" description="Helical" evidence="6">
    <location>
        <begin position="580"/>
        <end position="606"/>
    </location>
</feature>
<dbReference type="SUPFAM" id="SSF81321">
    <property type="entry name" value="Family A G protein-coupled receptor-like"/>
    <property type="match status" value="2"/>
</dbReference>
<dbReference type="Gene3D" id="1.20.1070.10">
    <property type="entry name" value="Rhodopsin 7-helix transmembrane proteins"/>
    <property type="match status" value="2"/>
</dbReference>
<reference evidence="8 9" key="1">
    <citation type="submission" date="2022-05" db="EMBL/GenBank/DDBJ databases">
        <authorList>
            <consortium name="Genoscope - CEA"/>
            <person name="William W."/>
        </authorList>
    </citation>
    <scope>NUCLEOTIDE SEQUENCE [LARGE SCALE GENOMIC DNA]</scope>
</reference>
<dbReference type="InterPro" id="IPR017452">
    <property type="entry name" value="GPCR_Rhodpsn_7TM"/>
</dbReference>
<keyword evidence="2 5" id="KW-0812">Transmembrane</keyword>
<evidence type="ECO:0000256" key="4">
    <source>
        <dbReference type="ARBA" id="ARBA00023136"/>
    </source>
</evidence>
<evidence type="ECO:0000256" key="2">
    <source>
        <dbReference type="ARBA" id="ARBA00022692"/>
    </source>
</evidence>
<evidence type="ECO:0000259" key="7">
    <source>
        <dbReference type="PROSITE" id="PS50262"/>
    </source>
</evidence>
<feature type="transmembrane region" description="Helical" evidence="6">
    <location>
        <begin position="6"/>
        <end position="32"/>
    </location>
</feature>
<protein>
    <recommendedName>
        <fullName evidence="7">G-protein coupled receptors family 1 profile domain-containing protein</fullName>
    </recommendedName>
</protein>
<feature type="transmembrane region" description="Helical" evidence="6">
    <location>
        <begin position="44"/>
        <end position="69"/>
    </location>
</feature>
<feature type="transmembrane region" description="Helical" evidence="6">
    <location>
        <begin position="222"/>
        <end position="244"/>
    </location>
</feature>
<feature type="transmembrane region" description="Helical" evidence="6">
    <location>
        <begin position="486"/>
        <end position="506"/>
    </location>
</feature>
<evidence type="ECO:0000256" key="6">
    <source>
        <dbReference type="SAM" id="Phobius"/>
    </source>
</evidence>
<dbReference type="SMART" id="SM01381">
    <property type="entry name" value="7TM_GPCR_Srsx"/>
    <property type="match status" value="1"/>
</dbReference>
<evidence type="ECO:0000313" key="8">
    <source>
        <dbReference type="EMBL" id="CAH3028415.1"/>
    </source>
</evidence>
<feature type="transmembrane region" description="Helical" evidence="6">
    <location>
        <begin position="526"/>
        <end position="548"/>
    </location>
</feature>
<evidence type="ECO:0000256" key="5">
    <source>
        <dbReference type="RuleBase" id="RU000688"/>
    </source>
</evidence>
<feature type="transmembrane region" description="Helical" evidence="6">
    <location>
        <begin position="169"/>
        <end position="190"/>
    </location>
</feature>
<dbReference type="EMBL" id="CALNXI010000510">
    <property type="protein sequence ID" value="CAH3028415.1"/>
    <property type="molecule type" value="Genomic_DNA"/>
</dbReference>
<feature type="transmembrane region" description="Helical" evidence="6">
    <location>
        <begin position="364"/>
        <end position="390"/>
    </location>
</feature>
<name>A0ABN8MK96_9CNID</name>
<gene>
    <name evidence="8" type="ORF">PEVE_00034055</name>
</gene>
<keyword evidence="5" id="KW-0807">Transducer</keyword>
<comment type="caution">
    <text evidence="8">The sequence shown here is derived from an EMBL/GenBank/DDBJ whole genome shotgun (WGS) entry which is preliminary data.</text>
</comment>
<feature type="transmembrane region" description="Helical" evidence="6">
    <location>
        <begin position="402"/>
        <end position="423"/>
    </location>
</feature>
<sequence length="681" mass="76662">MSFTTYIGLATVFTFLILTNVLGNTLVIIVVFTRRSMRTPMNFLLVNLAVADMLAGIFIGVLVVINPTYQHPTGTTGQYLCKFITGGTVAYTAAVASVYNLVAVSVERYFAVLYPLREARLTPRNLRLIILGIWCLSLLWVMPLFVHVTYRADIQTCGEQWSNPLLPKIYSFGWNIVAALVPMSIMAFLYSKVVYRLWFNQEPNADETQKALRRSRIRVTKMVLAVTVIYVMCWVPTVVVYFLAHLTPGKLAVHSPIHLITIALAALNSTVNPIIYSFQKNCLSGNGRKYSTFLDDFDASKVQANGQPETAVLRNPGLTTSSEEAGYFPYRISVLKDNNSQRIAKPLNFVSNPATRTMLDSAEYIGLATTFSAMIMTNLVGNALVIIVVFTKRNMRTPMNFLLVNLAVADMLVGVFIGVRFVINPTYQHPNGISGQYVCKFITGGTPAFTAAVASIYSLVAISVERYFAVLYPFREERLTPRNLKLIILGVWLLSLLWVTPLYVIVTYREDIRTCGEQWPNLLLPRIYSFGWNIIAGVVPICIMALLYSKVVFRLWFNQEPNADETQKALLRSRKRVTKMVLAVSIVYVICWVPTVVVYFLAYAIPGKEKVHSLNHKITIALATFNSTINPIIYSFQSQRFRNGLIQTLCCRKRNTNRVVPIRSQQQQTSLQMTLHNTTGF</sequence>
<dbReference type="PROSITE" id="PS00237">
    <property type="entry name" value="G_PROTEIN_RECEP_F1_1"/>
    <property type="match status" value="2"/>
</dbReference>
<dbReference type="PROSITE" id="PS50262">
    <property type="entry name" value="G_PROTEIN_RECEP_F1_2"/>
    <property type="match status" value="2"/>
</dbReference>
<dbReference type="PRINTS" id="PR00237">
    <property type="entry name" value="GPCRRHODOPSN"/>
</dbReference>
<feature type="domain" description="G-protein coupled receptors family 1 profile" evidence="7">
    <location>
        <begin position="381"/>
        <end position="634"/>
    </location>
</feature>
<feature type="domain" description="G-protein coupled receptors family 1 profile" evidence="7">
    <location>
        <begin position="23"/>
        <end position="276"/>
    </location>
</feature>
<accession>A0ABN8MK96</accession>
<evidence type="ECO:0000256" key="1">
    <source>
        <dbReference type="ARBA" id="ARBA00004370"/>
    </source>
</evidence>
<keyword evidence="4 6" id="KW-0472">Membrane</keyword>
<dbReference type="PANTHER" id="PTHR45698:SF1">
    <property type="entry name" value="TRACE AMINE-ASSOCIATED RECEPTOR 13C-LIKE"/>
    <property type="match status" value="1"/>
</dbReference>
<dbReference type="Proteomes" id="UP001159427">
    <property type="component" value="Unassembled WGS sequence"/>
</dbReference>
<keyword evidence="5" id="KW-0297">G-protein coupled receptor</keyword>
<keyword evidence="9" id="KW-1185">Reference proteome</keyword>
<proteinExistence type="inferred from homology"/>
<evidence type="ECO:0000313" key="9">
    <source>
        <dbReference type="Proteomes" id="UP001159427"/>
    </source>
</evidence>
<feature type="transmembrane region" description="Helical" evidence="6">
    <location>
        <begin position="89"/>
        <end position="116"/>
    </location>
</feature>
<dbReference type="CDD" id="cd00637">
    <property type="entry name" value="7tm_classA_rhodopsin-like"/>
    <property type="match status" value="2"/>
</dbReference>
<keyword evidence="3 6" id="KW-1133">Transmembrane helix</keyword>
<keyword evidence="5" id="KW-0675">Receptor</keyword>
<comment type="similarity">
    <text evidence="5">Belongs to the G-protein coupled receptor 1 family.</text>
</comment>
<dbReference type="Pfam" id="PF00001">
    <property type="entry name" value="7tm_1"/>
    <property type="match status" value="2"/>
</dbReference>
<dbReference type="InterPro" id="IPR000276">
    <property type="entry name" value="GPCR_Rhodpsn"/>
</dbReference>